<dbReference type="PROSITE" id="PS50893">
    <property type="entry name" value="ABC_TRANSPORTER_2"/>
    <property type="match status" value="1"/>
</dbReference>
<keyword evidence="6" id="KW-1185">Reference proteome</keyword>
<dbReference type="InterPro" id="IPR017871">
    <property type="entry name" value="ABC_transporter-like_CS"/>
</dbReference>
<reference evidence="5" key="2">
    <citation type="submission" date="2020-09" db="EMBL/GenBank/DDBJ databases">
        <authorList>
            <person name="Sun Q."/>
            <person name="Ohkuma M."/>
        </authorList>
    </citation>
    <scope>NUCLEOTIDE SEQUENCE</scope>
    <source>
        <strain evidence="5">JCM 3302</strain>
    </source>
</reference>
<protein>
    <submittedName>
        <fullName evidence="5">Multidrug ABC transporter ATP-binding protein</fullName>
    </submittedName>
</protein>
<evidence type="ECO:0000313" key="5">
    <source>
        <dbReference type="EMBL" id="GHF06807.1"/>
    </source>
</evidence>
<dbReference type="SMART" id="SM00382">
    <property type="entry name" value="AAA"/>
    <property type="match status" value="1"/>
</dbReference>
<name>A0A919E319_9ACTN</name>
<comment type="caution">
    <text evidence="5">The sequence shown here is derived from an EMBL/GenBank/DDBJ whole genome shotgun (WGS) entry which is preliminary data.</text>
</comment>
<dbReference type="InterPro" id="IPR003439">
    <property type="entry name" value="ABC_transporter-like_ATP-bd"/>
</dbReference>
<sequence length="276" mass="29559">MNNVDDPSRPPDPHSHAAHDGYDAHAVHADGLTAVRGPRTVLHGLDFTVPRGRITGLLGPSGCGKSTLLRAIVGTQANVTGTLDVLGLPAGHPALRTRIGYVTQHPSVYDDLTVRQNLDYFAAVLDPGHAAAERRHDNVTRAIDDVDLTSHGDALAGNLSGGQRSRVSLAVALLGTPELLVLDEPTVGLDPVLRRDLWNLFHDIAATRGTTLLVSSHVMDEAERCHRLLLMREGRILAEDTPQALRTRTGTETVEAAFLHLVDEAVAAGRAKETAR</sequence>
<evidence type="ECO:0000256" key="2">
    <source>
        <dbReference type="ARBA" id="ARBA00022840"/>
    </source>
</evidence>
<gene>
    <name evidence="5" type="ORF">GCM10014715_73460</name>
</gene>
<dbReference type="GO" id="GO:0005524">
    <property type="term" value="F:ATP binding"/>
    <property type="evidence" value="ECO:0007669"/>
    <property type="project" value="UniProtKB-KW"/>
</dbReference>
<proteinExistence type="predicted"/>
<dbReference type="PANTHER" id="PTHR43038:SF3">
    <property type="entry name" value="ABC TRANSPORTER G FAMILY MEMBER 20 ISOFORM X1"/>
    <property type="match status" value="1"/>
</dbReference>
<evidence type="ECO:0000256" key="1">
    <source>
        <dbReference type="ARBA" id="ARBA00022741"/>
    </source>
</evidence>
<dbReference type="PANTHER" id="PTHR43038">
    <property type="entry name" value="ATP-BINDING CASSETTE, SUB-FAMILY H, MEMBER 1"/>
    <property type="match status" value="1"/>
</dbReference>
<dbReference type="AlphaFoldDB" id="A0A919E319"/>
<organism evidence="5 6">
    <name type="scientific">Streptomyces spiralis</name>
    <dbReference type="NCBI Taxonomy" id="66376"/>
    <lineage>
        <taxon>Bacteria</taxon>
        <taxon>Bacillati</taxon>
        <taxon>Actinomycetota</taxon>
        <taxon>Actinomycetes</taxon>
        <taxon>Kitasatosporales</taxon>
        <taxon>Streptomycetaceae</taxon>
        <taxon>Streptomyces</taxon>
    </lineage>
</organism>
<keyword evidence="1" id="KW-0547">Nucleotide-binding</keyword>
<accession>A0A919E319</accession>
<dbReference type="InterPro" id="IPR027417">
    <property type="entry name" value="P-loop_NTPase"/>
</dbReference>
<dbReference type="Pfam" id="PF00005">
    <property type="entry name" value="ABC_tran"/>
    <property type="match status" value="1"/>
</dbReference>
<dbReference type="GO" id="GO:0016887">
    <property type="term" value="F:ATP hydrolysis activity"/>
    <property type="evidence" value="ECO:0007669"/>
    <property type="project" value="InterPro"/>
</dbReference>
<dbReference type="InterPro" id="IPR003593">
    <property type="entry name" value="AAA+_ATPase"/>
</dbReference>
<feature type="region of interest" description="Disordered" evidence="3">
    <location>
        <begin position="1"/>
        <end position="20"/>
    </location>
</feature>
<evidence type="ECO:0000259" key="4">
    <source>
        <dbReference type="PROSITE" id="PS50893"/>
    </source>
</evidence>
<dbReference type="CDD" id="cd03230">
    <property type="entry name" value="ABC_DR_subfamily_A"/>
    <property type="match status" value="1"/>
</dbReference>
<dbReference type="EMBL" id="BNBC01000051">
    <property type="protein sequence ID" value="GHF06807.1"/>
    <property type="molecule type" value="Genomic_DNA"/>
</dbReference>
<dbReference type="PROSITE" id="PS00211">
    <property type="entry name" value="ABC_TRANSPORTER_1"/>
    <property type="match status" value="1"/>
</dbReference>
<dbReference type="SUPFAM" id="SSF52540">
    <property type="entry name" value="P-loop containing nucleoside triphosphate hydrolases"/>
    <property type="match status" value="1"/>
</dbReference>
<evidence type="ECO:0000256" key="3">
    <source>
        <dbReference type="SAM" id="MobiDB-lite"/>
    </source>
</evidence>
<dbReference type="Gene3D" id="3.40.50.300">
    <property type="entry name" value="P-loop containing nucleotide triphosphate hydrolases"/>
    <property type="match status" value="1"/>
</dbReference>
<evidence type="ECO:0000313" key="6">
    <source>
        <dbReference type="Proteomes" id="UP000641386"/>
    </source>
</evidence>
<feature type="domain" description="ABC transporter" evidence="4">
    <location>
        <begin position="27"/>
        <end position="258"/>
    </location>
</feature>
<reference evidence="5" key="1">
    <citation type="journal article" date="2014" name="Int. J. Syst. Evol. Microbiol.">
        <title>Complete genome sequence of Corynebacterium casei LMG S-19264T (=DSM 44701T), isolated from a smear-ripened cheese.</title>
        <authorList>
            <consortium name="US DOE Joint Genome Institute (JGI-PGF)"/>
            <person name="Walter F."/>
            <person name="Albersmeier A."/>
            <person name="Kalinowski J."/>
            <person name="Ruckert C."/>
        </authorList>
    </citation>
    <scope>NUCLEOTIDE SEQUENCE</scope>
    <source>
        <strain evidence="5">JCM 3302</strain>
    </source>
</reference>
<dbReference type="Proteomes" id="UP000641386">
    <property type="component" value="Unassembled WGS sequence"/>
</dbReference>
<keyword evidence="2 5" id="KW-0067">ATP-binding</keyword>